<name>A0A0B1ZA65_9PSED</name>
<evidence type="ECO:0000313" key="2">
    <source>
        <dbReference type="Proteomes" id="UP000030949"/>
    </source>
</evidence>
<accession>A0A0B1ZA65</accession>
<organism evidence="1 2">
    <name type="scientific">Pseudomonas frederiksbergensis</name>
    <dbReference type="NCBI Taxonomy" id="104087"/>
    <lineage>
        <taxon>Bacteria</taxon>
        <taxon>Pseudomonadati</taxon>
        <taxon>Pseudomonadota</taxon>
        <taxon>Gammaproteobacteria</taxon>
        <taxon>Pseudomonadales</taxon>
        <taxon>Pseudomonadaceae</taxon>
        <taxon>Pseudomonas</taxon>
    </lineage>
</organism>
<reference evidence="2" key="1">
    <citation type="submission" date="2015-03" db="EMBL/GenBank/DDBJ databases">
        <title>Pseudomonas frederiksbergensis hydrocarbon degrader.</title>
        <authorList>
            <person name="Brown L.M."/>
            <person name="Ruiz O.N."/>
            <person name="Mueller S."/>
            <person name="Gunasekera T.S."/>
        </authorList>
    </citation>
    <scope>NUCLEOTIDE SEQUENCE [LARGE SCALE GENOMIC DNA]</scope>
    <source>
        <strain evidence="2">SI8</strain>
    </source>
</reference>
<dbReference type="AlphaFoldDB" id="A0A0B1ZA65"/>
<comment type="caution">
    <text evidence="1">The sequence shown here is derived from an EMBL/GenBank/DDBJ whole genome shotgun (WGS) entry which is preliminary data.</text>
</comment>
<dbReference type="EMBL" id="JQGJ01000002">
    <property type="protein sequence ID" value="KHK66223.1"/>
    <property type="molecule type" value="Genomic_DNA"/>
</dbReference>
<evidence type="ECO:0000313" key="1">
    <source>
        <dbReference type="EMBL" id="KHK66223.1"/>
    </source>
</evidence>
<dbReference type="OrthoDB" id="7031383at2"/>
<proteinExistence type="predicted"/>
<gene>
    <name evidence="1" type="ORF">JZ00_05460</name>
</gene>
<dbReference type="RefSeq" id="WP_039589306.1">
    <property type="nucleotide sequence ID" value="NZ_JQGJ02000004.1"/>
</dbReference>
<protein>
    <submittedName>
        <fullName evidence="1">Uncharacterized protein</fullName>
    </submittedName>
</protein>
<sequence length="269" mass="29578">MEMLTPLKVFHALSSHKDEDGAYYSEENLLPDWATQFDLLLQIQHPWPGSAVENQKDTLQLWMLKPGRHVYEQVETFVLEGLITFPRFITLGKEHLEEGVSKVKFEVITQAGEFHESEAVTFTVDKRVPLNGQRPVEAVIDNELTDEGVTNAYLKAHCYMVPVVIPVYEGQTTGQQITVFCGGPDAPPVAVAVVRTPDPLNVPGGQALPTVVMIADYVFHSLANGVHMLFYRIANRAGLQTTNSMGVFIRVGHAGTGSANKPRDGGLPA</sequence>
<dbReference type="Proteomes" id="UP000030949">
    <property type="component" value="Unassembled WGS sequence"/>
</dbReference>